<gene>
    <name evidence="9" type="ORF">RL72_02082</name>
</gene>
<keyword evidence="5 8" id="KW-1133">Transmembrane helix</keyword>
<evidence type="ECO:0000256" key="6">
    <source>
        <dbReference type="ARBA" id="ARBA00023136"/>
    </source>
</evidence>
<comment type="pathway">
    <text evidence="2">Carotenoid biosynthesis.</text>
</comment>
<dbReference type="GO" id="GO:0016117">
    <property type="term" value="P:carotenoid biosynthetic process"/>
    <property type="evidence" value="ECO:0007669"/>
    <property type="project" value="UniProtKB-KW"/>
</dbReference>
<proteinExistence type="predicted"/>
<keyword evidence="3 8" id="KW-0812">Transmembrane</keyword>
<dbReference type="GO" id="GO:0016020">
    <property type="term" value="C:membrane"/>
    <property type="evidence" value="ECO:0007669"/>
    <property type="project" value="UniProtKB-SubCell"/>
</dbReference>
<dbReference type="InterPro" id="IPR017825">
    <property type="entry name" value="Lycopene_cyclase_dom"/>
</dbReference>
<dbReference type="NCBIfam" id="TIGR03462">
    <property type="entry name" value="CarR_dom_SF"/>
    <property type="match status" value="1"/>
</dbReference>
<protein>
    <recommendedName>
        <fullName evidence="11">Lycopene cyclase domain-containing protein</fullName>
    </recommendedName>
</protein>
<evidence type="ECO:0000256" key="5">
    <source>
        <dbReference type="ARBA" id="ARBA00022989"/>
    </source>
</evidence>
<organism evidence="9 10">
    <name type="scientific">Microbacterium azadirachtae</name>
    <dbReference type="NCBI Taxonomy" id="582680"/>
    <lineage>
        <taxon>Bacteria</taxon>
        <taxon>Bacillati</taxon>
        <taxon>Actinomycetota</taxon>
        <taxon>Actinomycetes</taxon>
        <taxon>Micrococcales</taxon>
        <taxon>Microbacteriaceae</taxon>
        <taxon>Microbacterium</taxon>
    </lineage>
</organism>
<comment type="subcellular location">
    <subcellularLocation>
        <location evidence="1">Membrane</location>
        <topology evidence="1">Multi-pass membrane protein</topology>
    </subcellularLocation>
</comment>
<evidence type="ECO:0008006" key="11">
    <source>
        <dbReference type="Google" id="ProtNLM"/>
    </source>
</evidence>
<keyword evidence="10" id="KW-1185">Reference proteome</keyword>
<reference evidence="9 10" key="1">
    <citation type="submission" date="2015-02" db="EMBL/GenBank/DDBJ databases">
        <title>Draft genome sequences of ten Microbacterium spp. with emphasis on heavy metal contaminated environments.</title>
        <authorList>
            <person name="Corretto E."/>
        </authorList>
    </citation>
    <scope>NUCLEOTIDE SEQUENCE [LARGE SCALE GENOMIC DNA]</scope>
    <source>
        <strain evidence="9 10">DSM 23848</strain>
    </source>
</reference>
<keyword evidence="7" id="KW-0413">Isomerase</keyword>
<evidence type="ECO:0000256" key="3">
    <source>
        <dbReference type="ARBA" id="ARBA00022692"/>
    </source>
</evidence>
<feature type="transmembrane region" description="Helical" evidence="8">
    <location>
        <begin position="81"/>
        <end position="101"/>
    </location>
</feature>
<dbReference type="EMBL" id="JYIT01000077">
    <property type="protein sequence ID" value="KJL23294.1"/>
    <property type="molecule type" value="Genomic_DNA"/>
</dbReference>
<name>A0A0F0KS47_9MICO</name>
<evidence type="ECO:0000313" key="9">
    <source>
        <dbReference type="EMBL" id="KJL23294.1"/>
    </source>
</evidence>
<dbReference type="RefSeq" id="WP_045250759.1">
    <property type="nucleotide sequence ID" value="NZ_CP099706.1"/>
</dbReference>
<sequence length="109" mass="12087">MGLLHLALLLTAILCVGLVDARWRLFVWARPRRALLVLGAGVAFLLLWDAAGIATGIFSREGNPFSTGILLAPHLPVEEPVFLLFLVQLTMVLYSGTLRVLRRRAEQRP</sequence>
<evidence type="ECO:0000256" key="4">
    <source>
        <dbReference type="ARBA" id="ARBA00022746"/>
    </source>
</evidence>
<dbReference type="OrthoDB" id="4774157at2"/>
<dbReference type="GO" id="GO:0016872">
    <property type="term" value="F:intramolecular lyase activity"/>
    <property type="evidence" value="ECO:0007669"/>
    <property type="project" value="InterPro"/>
</dbReference>
<feature type="transmembrane region" description="Helical" evidence="8">
    <location>
        <begin position="6"/>
        <end position="23"/>
    </location>
</feature>
<keyword evidence="6 8" id="KW-0472">Membrane</keyword>
<dbReference type="GO" id="GO:0045436">
    <property type="term" value="F:lycopene beta cyclase activity"/>
    <property type="evidence" value="ECO:0007669"/>
    <property type="project" value="UniProtKB-ARBA"/>
</dbReference>
<evidence type="ECO:0000256" key="8">
    <source>
        <dbReference type="SAM" id="Phobius"/>
    </source>
</evidence>
<evidence type="ECO:0000256" key="2">
    <source>
        <dbReference type="ARBA" id="ARBA00004829"/>
    </source>
</evidence>
<comment type="caution">
    <text evidence="9">The sequence shown here is derived from an EMBL/GenBank/DDBJ whole genome shotgun (WGS) entry which is preliminary data.</text>
</comment>
<dbReference type="AlphaFoldDB" id="A0A0F0KS47"/>
<evidence type="ECO:0000256" key="1">
    <source>
        <dbReference type="ARBA" id="ARBA00004141"/>
    </source>
</evidence>
<accession>A0A0F0KS47</accession>
<evidence type="ECO:0000313" key="10">
    <source>
        <dbReference type="Proteomes" id="UP000033448"/>
    </source>
</evidence>
<feature type="transmembrane region" description="Helical" evidence="8">
    <location>
        <begin position="35"/>
        <end position="58"/>
    </location>
</feature>
<dbReference type="PATRIC" id="fig|582680.7.peg.2129"/>
<keyword evidence="4" id="KW-0125">Carotenoid biosynthesis</keyword>
<dbReference type="Proteomes" id="UP000033448">
    <property type="component" value="Unassembled WGS sequence"/>
</dbReference>
<evidence type="ECO:0000256" key="7">
    <source>
        <dbReference type="ARBA" id="ARBA00023235"/>
    </source>
</evidence>